<dbReference type="EMBL" id="CAAALY010024327">
    <property type="protein sequence ID" value="VEL15355.1"/>
    <property type="molecule type" value="Genomic_DNA"/>
</dbReference>
<name>A0A3S5A9M2_9PLAT</name>
<evidence type="ECO:0000313" key="2">
    <source>
        <dbReference type="Proteomes" id="UP000784294"/>
    </source>
</evidence>
<accession>A0A3S5A9M2</accession>
<sequence>MTSLYVLKLHKGSTGFSQKLHVHEDYFTPNNRTELLRVIFASNLHKASLGCSRAWHLPEDLFEQNFKEAPFSHFIVSKSPTPFYMCRHGIVLQCNTLKYLVKISFLRQQLVSDSLTPSSSSSLVDKKVSKT</sequence>
<dbReference type="AlphaFoldDB" id="A0A3S5A9M2"/>
<proteinExistence type="predicted"/>
<comment type="caution">
    <text evidence="1">The sequence shown here is derived from an EMBL/GenBank/DDBJ whole genome shotgun (WGS) entry which is preliminary data.</text>
</comment>
<evidence type="ECO:0000313" key="1">
    <source>
        <dbReference type="EMBL" id="VEL15355.1"/>
    </source>
</evidence>
<gene>
    <name evidence="1" type="ORF">PXEA_LOCUS8795</name>
</gene>
<keyword evidence="2" id="KW-1185">Reference proteome</keyword>
<reference evidence="1" key="1">
    <citation type="submission" date="2018-11" db="EMBL/GenBank/DDBJ databases">
        <authorList>
            <consortium name="Pathogen Informatics"/>
        </authorList>
    </citation>
    <scope>NUCLEOTIDE SEQUENCE</scope>
</reference>
<organism evidence="1 2">
    <name type="scientific">Protopolystoma xenopodis</name>
    <dbReference type="NCBI Taxonomy" id="117903"/>
    <lineage>
        <taxon>Eukaryota</taxon>
        <taxon>Metazoa</taxon>
        <taxon>Spiralia</taxon>
        <taxon>Lophotrochozoa</taxon>
        <taxon>Platyhelminthes</taxon>
        <taxon>Monogenea</taxon>
        <taxon>Polyopisthocotylea</taxon>
        <taxon>Polystomatidea</taxon>
        <taxon>Polystomatidae</taxon>
        <taxon>Protopolystoma</taxon>
    </lineage>
</organism>
<dbReference type="Proteomes" id="UP000784294">
    <property type="component" value="Unassembled WGS sequence"/>
</dbReference>
<protein>
    <submittedName>
        <fullName evidence="1">Uncharacterized protein</fullName>
    </submittedName>
</protein>